<reference evidence="3 4" key="1">
    <citation type="journal article" date="2016" name="Genome Biol. Evol.">
        <title>Divergent and convergent evolution of fungal pathogenicity.</title>
        <authorList>
            <person name="Shang Y."/>
            <person name="Xiao G."/>
            <person name="Zheng P."/>
            <person name="Cen K."/>
            <person name="Zhan S."/>
            <person name="Wang C."/>
        </authorList>
    </citation>
    <scope>NUCLEOTIDE SEQUENCE [LARGE SCALE GENOMIC DNA]</scope>
    <source>
        <strain evidence="3 4">RCEF 1005</strain>
    </source>
</reference>
<dbReference type="OrthoDB" id="10255963at2759"/>
<accession>A0A162K5H9</accession>
<comment type="caution">
    <text evidence="3">The sequence shown here is derived from an EMBL/GenBank/DDBJ whole genome shotgun (WGS) entry which is preliminary data.</text>
</comment>
<dbReference type="EMBL" id="AZHF01000003">
    <property type="protein sequence ID" value="OAA77193.1"/>
    <property type="molecule type" value="Genomic_DNA"/>
</dbReference>
<dbReference type="SUPFAM" id="SSF54909">
    <property type="entry name" value="Dimeric alpha+beta barrel"/>
    <property type="match status" value="1"/>
</dbReference>
<feature type="domain" description="Stress-response A/B barrel" evidence="2">
    <location>
        <begin position="196"/>
        <end position="310"/>
    </location>
</feature>
<feature type="signal peptide" evidence="1">
    <location>
        <begin position="1"/>
        <end position="17"/>
    </location>
</feature>
<dbReference type="AlphaFoldDB" id="A0A162K5H9"/>
<dbReference type="Proteomes" id="UP000076881">
    <property type="component" value="Unassembled WGS sequence"/>
</dbReference>
<dbReference type="InterPro" id="IPR013097">
    <property type="entry name" value="Dabb"/>
</dbReference>
<dbReference type="InterPro" id="IPR011008">
    <property type="entry name" value="Dimeric_a/b-barrel"/>
</dbReference>
<evidence type="ECO:0000313" key="4">
    <source>
        <dbReference type="Proteomes" id="UP000076881"/>
    </source>
</evidence>
<evidence type="ECO:0000256" key="1">
    <source>
        <dbReference type="SAM" id="SignalP"/>
    </source>
</evidence>
<keyword evidence="1" id="KW-0732">Signal</keyword>
<sequence>MFSKLLSFAALAAGVFANDSYDVNMFYNNAIGVASAAAPQFNFPTGTCLPSSASVNGQQNGGNAPDNCNIHKLNHNCPAQPNFNGANTHLFSFPTYWDLRRCSQTEFRIAYNVYFTKDTGHRHDIEWVILVWGSNDGGKTFYRNRMIFEQDGSHPSKQWGDIQNTFSNGNDQLNLGQKYQNHARVFVSKWHHSMHDDRYTQFKNTCPPNSVSDFRTDDYYFFAADNLQPMDSIPIPLHSLVDKDLKPYIKSLVVGSAKEDPRSQGYTVVCKTEFACMDDMKFYDNECPAHGEFKNTVRTLGVEGVLTVYFTPGLIA</sequence>
<organism evidence="3 4">
    <name type="scientific">Akanthomyces lecanii RCEF 1005</name>
    <dbReference type="NCBI Taxonomy" id="1081108"/>
    <lineage>
        <taxon>Eukaryota</taxon>
        <taxon>Fungi</taxon>
        <taxon>Dikarya</taxon>
        <taxon>Ascomycota</taxon>
        <taxon>Pezizomycotina</taxon>
        <taxon>Sordariomycetes</taxon>
        <taxon>Hypocreomycetidae</taxon>
        <taxon>Hypocreales</taxon>
        <taxon>Cordycipitaceae</taxon>
        <taxon>Akanthomyces</taxon>
        <taxon>Cordyceps confragosa</taxon>
    </lineage>
</organism>
<evidence type="ECO:0000313" key="3">
    <source>
        <dbReference type="EMBL" id="OAA77193.1"/>
    </source>
</evidence>
<evidence type="ECO:0000259" key="2">
    <source>
        <dbReference type="PROSITE" id="PS51502"/>
    </source>
</evidence>
<keyword evidence="4" id="KW-1185">Reference proteome</keyword>
<proteinExistence type="predicted"/>
<name>A0A162K5H9_CORDF</name>
<dbReference type="PROSITE" id="PS51502">
    <property type="entry name" value="S_R_A_B_BARREL"/>
    <property type="match status" value="1"/>
</dbReference>
<protein>
    <submittedName>
        <fullName evidence="3">Stress responsive A/B barrel domain-containing protein</fullName>
    </submittedName>
</protein>
<gene>
    <name evidence="3" type="ORF">LEL_04016</name>
</gene>
<dbReference type="Pfam" id="PF07876">
    <property type="entry name" value="Dabb"/>
    <property type="match status" value="1"/>
</dbReference>
<feature type="chain" id="PRO_5007836587" evidence="1">
    <location>
        <begin position="18"/>
        <end position="316"/>
    </location>
</feature>
<dbReference type="Gene3D" id="3.30.70.100">
    <property type="match status" value="1"/>
</dbReference>